<proteinExistence type="predicted"/>
<dbReference type="AlphaFoldDB" id="A0A7Y0Q0U4"/>
<organism evidence="1 2">
    <name type="scientific">Sulfobacillus harzensis</name>
    <dbReference type="NCBI Taxonomy" id="2729629"/>
    <lineage>
        <taxon>Bacteria</taxon>
        <taxon>Bacillati</taxon>
        <taxon>Bacillota</taxon>
        <taxon>Clostridia</taxon>
        <taxon>Eubacteriales</taxon>
        <taxon>Clostridiales Family XVII. Incertae Sedis</taxon>
        <taxon>Sulfobacillus</taxon>
    </lineage>
</organism>
<name>A0A7Y0Q0U4_9FIRM</name>
<evidence type="ECO:0000313" key="1">
    <source>
        <dbReference type="EMBL" id="NMP20762.1"/>
    </source>
</evidence>
<comment type="caution">
    <text evidence="1">The sequence shown here is derived from an EMBL/GenBank/DDBJ whole genome shotgun (WGS) entry which is preliminary data.</text>
</comment>
<accession>A0A7Y0Q0U4</accession>
<dbReference type="EMBL" id="JABBVZ010000001">
    <property type="protein sequence ID" value="NMP20762.1"/>
    <property type="molecule type" value="Genomic_DNA"/>
</dbReference>
<protein>
    <submittedName>
        <fullName evidence="1">Uncharacterized protein</fullName>
    </submittedName>
</protein>
<reference evidence="1 2" key="1">
    <citation type="submission" date="2020-04" db="EMBL/GenBank/DDBJ databases">
        <authorList>
            <person name="Zhang R."/>
            <person name="Schippers A."/>
        </authorList>
    </citation>
    <scope>NUCLEOTIDE SEQUENCE [LARGE SCALE GENOMIC DNA]</scope>
    <source>
        <strain evidence="1 2">DSM 109850</strain>
    </source>
</reference>
<gene>
    <name evidence="1" type="ORF">HIJ39_00095</name>
</gene>
<evidence type="ECO:0000313" key="2">
    <source>
        <dbReference type="Proteomes" id="UP000533476"/>
    </source>
</evidence>
<keyword evidence="2" id="KW-1185">Reference proteome</keyword>
<dbReference type="Proteomes" id="UP000533476">
    <property type="component" value="Unassembled WGS sequence"/>
</dbReference>
<sequence>MNWTVQNVSQDSVTVTDTPIPVSWTPGQVQTVPLTYFLHSAQLSQAVQNQQLCVVNYGAFAPLPPFAPLTYTVLGTPGATGLTPVTLTQNGASPPVTLGPYTVGTVLLNVTALGASGDSLALGFEAWDGTVYYPAQSVIAAVSSVGPVSAAFNPPALAGRFVWTVSGSVSVTALYQLLPD</sequence>
<dbReference type="RefSeq" id="WP_169095433.1">
    <property type="nucleotide sequence ID" value="NZ_JABBVZ010000001.1"/>
</dbReference>